<evidence type="ECO:0000313" key="2">
    <source>
        <dbReference type="Proteomes" id="UP000198211"/>
    </source>
</evidence>
<accession>A0A225UXB5</accession>
<reference evidence="2" key="1">
    <citation type="submission" date="2017-03" db="EMBL/GenBank/DDBJ databases">
        <title>Phytopthora megakarya and P. palmivora, two closely related causual agents of cacao black pod achieved similar genome size and gene model numbers by different mechanisms.</title>
        <authorList>
            <person name="Ali S."/>
            <person name="Shao J."/>
            <person name="Larry D.J."/>
            <person name="Kronmiller B."/>
            <person name="Shen D."/>
            <person name="Strem M.D."/>
            <person name="Melnick R.L."/>
            <person name="Guiltinan M.J."/>
            <person name="Tyler B.M."/>
            <person name="Meinhardt L.W."/>
            <person name="Bailey B.A."/>
        </authorList>
    </citation>
    <scope>NUCLEOTIDE SEQUENCE [LARGE SCALE GENOMIC DNA]</scope>
    <source>
        <strain evidence="2">zdho120</strain>
    </source>
</reference>
<name>A0A225UXB5_9STRA</name>
<evidence type="ECO:0000313" key="1">
    <source>
        <dbReference type="EMBL" id="OWY97633.1"/>
    </source>
</evidence>
<dbReference type="EMBL" id="NBNE01010232">
    <property type="protein sequence ID" value="OWY97633.1"/>
    <property type="molecule type" value="Genomic_DNA"/>
</dbReference>
<proteinExistence type="predicted"/>
<gene>
    <name evidence="1" type="ORF">PHMEG_00031792</name>
</gene>
<dbReference type="Proteomes" id="UP000198211">
    <property type="component" value="Unassembled WGS sequence"/>
</dbReference>
<sequence>MLERYFNVSGLKMQVGAVVDIRSTRTEHPKVVKRYYNQERFRNVCQCLQRADLDMPQVRVLFDSVVPLTAVYVIAGAARENVINDEKFYVAEKKALKAFENRQRRSASNRTTTMLIVYYTWESSCASVGDFRPDTMISLSIFLRRQTRFRDCYLSGS</sequence>
<protein>
    <submittedName>
        <fullName evidence="1">Uncharacterized protein</fullName>
    </submittedName>
</protein>
<organism evidence="1 2">
    <name type="scientific">Phytophthora megakarya</name>
    <dbReference type="NCBI Taxonomy" id="4795"/>
    <lineage>
        <taxon>Eukaryota</taxon>
        <taxon>Sar</taxon>
        <taxon>Stramenopiles</taxon>
        <taxon>Oomycota</taxon>
        <taxon>Peronosporomycetes</taxon>
        <taxon>Peronosporales</taxon>
        <taxon>Peronosporaceae</taxon>
        <taxon>Phytophthora</taxon>
    </lineage>
</organism>
<dbReference type="AlphaFoldDB" id="A0A225UXB5"/>
<keyword evidence="2" id="KW-1185">Reference proteome</keyword>
<comment type="caution">
    <text evidence="1">The sequence shown here is derived from an EMBL/GenBank/DDBJ whole genome shotgun (WGS) entry which is preliminary data.</text>
</comment>